<sequence>MPVRRILCALLSALLLSGAALAAEANAPAQEVLFPVRVWGQIVSLSEDRVALENSNPDDPYSSILLHITDETLILDAVDGSTRSVEDLRSGETVYAYAGPAMALSQPPQSTAQLILCRLPADFGAPLYTEIQSVTAEEDGSCVAATCHSTELQLTGETKLLAGPGWEGDVTLDDITPGTRVLAWYNSQETGNSSQLTPYQVMVFPSTYHGWLTADENGVQLNGATLELTGAQAPFSVNGEWMLPLRPVAEALGYEVLWSPDAPELVELSRDGISFCRLDLNTGSVTDSVNGSFTATPVQVTGGVTFLTCSDTLALFGLKYAG</sequence>
<keyword evidence="1" id="KW-0732">Signal</keyword>
<name>A0ABV1ETU1_9FIRM</name>
<dbReference type="RefSeq" id="WP_349141252.1">
    <property type="nucleotide sequence ID" value="NZ_JBBMFT010000013.1"/>
</dbReference>
<organism evidence="3 4">
    <name type="scientific">Flavonifractor hominis</name>
    <dbReference type="NCBI Taxonomy" id="3133178"/>
    <lineage>
        <taxon>Bacteria</taxon>
        <taxon>Bacillati</taxon>
        <taxon>Bacillota</taxon>
        <taxon>Clostridia</taxon>
        <taxon>Eubacteriales</taxon>
        <taxon>Oscillospiraceae</taxon>
        <taxon>Flavonifractor</taxon>
    </lineage>
</organism>
<evidence type="ECO:0000259" key="2">
    <source>
        <dbReference type="Pfam" id="PF07833"/>
    </source>
</evidence>
<protein>
    <submittedName>
        <fullName evidence="3">Stalk domain-containing protein</fullName>
    </submittedName>
</protein>
<reference evidence="3 4" key="1">
    <citation type="submission" date="2024-03" db="EMBL/GenBank/DDBJ databases">
        <title>Human intestinal bacterial collection.</title>
        <authorList>
            <person name="Pauvert C."/>
            <person name="Hitch T.C.A."/>
            <person name="Clavel T."/>
        </authorList>
    </citation>
    <scope>NUCLEOTIDE SEQUENCE [LARGE SCALE GENOMIC DNA]</scope>
    <source>
        <strain evidence="3 4">CLA-AP-H34</strain>
    </source>
</reference>
<keyword evidence="4" id="KW-1185">Reference proteome</keyword>
<evidence type="ECO:0000256" key="1">
    <source>
        <dbReference type="SAM" id="SignalP"/>
    </source>
</evidence>
<gene>
    <name evidence="3" type="ORF">WMO45_12830</name>
</gene>
<dbReference type="EMBL" id="JBBMFT010000013">
    <property type="protein sequence ID" value="MEQ2457405.1"/>
    <property type="molecule type" value="Genomic_DNA"/>
</dbReference>
<feature type="signal peptide" evidence="1">
    <location>
        <begin position="1"/>
        <end position="22"/>
    </location>
</feature>
<dbReference type="SUPFAM" id="SSF55383">
    <property type="entry name" value="Copper amine oxidase, domain N"/>
    <property type="match status" value="1"/>
</dbReference>
<evidence type="ECO:0000313" key="4">
    <source>
        <dbReference type="Proteomes" id="UP001440599"/>
    </source>
</evidence>
<feature type="chain" id="PRO_5047418276" evidence="1">
    <location>
        <begin position="23"/>
        <end position="322"/>
    </location>
</feature>
<dbReference type="InterPro" id="IPR036582">
    <property type="entry name" value="Mao_N_sf"/>
</dbReference>
<dbReference type="Pfam" id="PF07833">
    <property type="entry name" value="Cu_amine_oxidN1"/>
    <property type="match status" value="1"/>
</dbReference>
<proteinExistence type="predicted"/>
<dbReference type="InterPro" id="IPR012854">
    <property type="entry name" value="Cu_amine_oxidase-like_N"/>
</dbReference>
<dbReference type="Proteomes" id="UP001440599">
    <property type="component" value="Unassembled WGS sequence"/>
</dbReference>
<comment type="caution">
    <text evidence="3">The sequence shown here is derived from an EMBL/GenBank/DDBJ whole genome shotgun (WGS) entry which is preliminary data.</text>
</comment>
<accession>A0ABV1ETU1</accession>
<feature type="domain" description="Copper amine oxidase-like N-terminal" evidence="2">
    <location>
        <begin position="221"/>
        <end position="291"/>
    </location>
</feature>
<evidence type="ECO:0000313" key="3">
    <source>
        <dbReference type="EMBL" id="MEQ2457405.1"/>
    </source>
</evidence>